<reference evidence="1 2" key="1">
    <citation type="journal article" date="2021" name="Hortic Res">
        <title>High-quality reference genome and annotation aids understanding of berry development for evergreen blueberry (Vaccinium darrowii).</title>
        <authorList>
            <person name="Yu J."/>
            <person name="Hulse-Kemp A.M."/>
            <person name="Babiker E."/>
            <person name="Staton M."/>
        </authorList>
    </citation>
    <scope>NUCLEOTIDE SEQUENCE [LARGE SCALE GENOMIC DNA]</scope>
    <source>
        <strain evidence="2">cv. NJ 8807/NJ 8810</strain>
        <tissue evidence="1">Young leaf</tissue>
    </source>
</reference>
<accession>A0ACB7WZG7</accession>
<protein>
    <submittedName>
        <fullName evidence="1">Uncharacterized protein</fullName>
    </submittedName>
</protein>
<comment type="caution">
    <text evidence="1">The sequence shown here is derived from an EMBL/GenBank/DDBJ whole genome shotgun (WGS) entry which is preliminary data.</text>
</comment>
<name>A0ACB7WZG7_9ERIC</name>
<evidence type="ECO:0000313" key="1">
    <source>
        <dbReference type="EMBL" id="KAH7833892.1"/>
    </source>
</evidence>
<organism evidence="1 2">
    <name type="scientific">Vaccinium darrowii</name>
    <dbReference type="NCBI Taxonomy" id="229202"/>
    <lineage>
        <taxon>Eukaryota</taxon>
        <taxon>Viridiplantae</taxon>
        <taxon>Streptophyta</taxon>
        <taxon>Embryophyta</taxon>
        <taxon>Tracheophyta</taxon>
        <taxon>Spermatophyta</taxon>
        <taxon>Magnoliopsida</taxon>
        <taxon>eudicotyledons</taxon>
        <taxon>Gunneridae</taxon>
        <taxon>Pentapetalae</taxon>
        <taxon>asterids</taxon>
        <taxon>Ericales</taxon>
        <taxon>Ericaceae</taxon>
        <taxon>Vaccinioideae</taxon>
        <taxon>Vaccinieae</taxon>
        <taxon>Vaccinium</taxon>
    </lineage>
</organism>
<gene>
    <name evidence="1" type="ORF">Vadar_010813</name>
</gene>
<keyword evidence="2" id="KW-1185">Reference proteome</keyword>
<dbReference type="Proteomes" id="UP000828048">
    <property type="component" value="Chromosome 2"/>
</dbReference>
<dbReference type="EMBL" id="CM037152">
    <property type="protein sequence ID" value="KAH7833892.1"/>
    <property type="molecule type" value="Genomic_DNA"/>
</dbReference>
<proteinExistence type="predicted"/>
<sequence length="67" mass="7227">MVNMINVFALNGKVLMAEFFNKKVGLSRDVPLGSFYAAFSYTGSKSIDAAATKTLAMDGFFIPLAKV</sequence>
<evidence type="ECO:0000313" key="2">
    <source>
        <dbReference type="Proteomes" id="UP000828048"/>
    </source>
</evidence>